<keyword evidence="8" id="KW-1185">Reference proteome</keyword>
<comment type="similarity">
    <text evidence="5">Belongs to the anthrone oxygenase family.</text>
</comment>
<keyword evidence="2 6" id="KW-0812">Transmembrane</keyword>
<name>W3WZY9_PESFW</name>
<feature type="transmembrane region" description="Helical" evidence="6">
    <location>
        <begin position="61"/>
        <end position="82"/>
    </location>
</feature>
<gene>
    <name evidence="7" type="ORF">PFICI_09182</name>
</gene>
<dbReference type="eggNOG" id="ENOG502SU2Q">
    <property type="taxonomic scope" value="Eukaryota"/>
</dbReference>
<evidence type="ECO:0000313" key="7">
    <source>
        <dbReference type="EMBL" id="ETS79329.1"/>
    </source>
</evidence>
<evidence type="ECO:0000256" key="2">
    <source>
        <dbReference type="ARBA" id="ARBA00022692"/>
    </source>
</evidence>
<feature type="transmembrane region" description="Helical" evidence="6">
    <location>
        <begin position="88"/>
        <end position="106"/>
    </location>
</feature>
<keyword evidence="3 6" id="KW-1133">Transmembrane helix</keyword>
<dbReference type="InParanoid" id="W3WZY9"/>
<dbReference type="OMA" id="KWRWMNI"/>
<dbReference type="GeneID" id="19274195"/>
<dbReference type="InterPro" id="IPR013901">
    <property type="entry name" value="Anthrone_oxy"/>
</dbReference>
<proteinExistence type="inferred from homology"/>
<dbReference type="HOGENOM" id="CLU_105974_3_0_1"/>
<dbReference type="RefSeq" id="XP_007835954.1">
    <property type="nucleotide sequence ID" value="XM_007837763.1"/>
</dbReference>
<dbReference type="Proteomes" id="UP000030651">
    <property type="component" value="Unassembled WGS sequence"/>
</dbReference>
<dbReference type="OrthoDB" id="5954308at2759"/>
<accession>W3WZY9</accession>
<evidence type="ECO:0008006" key="9">
    <source>
        <dbReference type="Google" id="ProtNLM"/>
    </source>
</evidence>
<sequence>MLTSSSALLHTTQLISLTTSIFLSGINFGASHLFVPVLHHLDAQTVAPAALAALYHRGARLVIPLAILSTTAAALTAAQSSGRDRTRWIIAAGATLASLPFSRIVMRETKPVMVSRWTDDDVKDAEESTALHVGESSLDDADKEAVSRQLRRWRRLNLFRSTLALVGGLVAATTVVYRG</sequence>
<dbReference type="Pfam" id="PF08592">
    <property type="entry name" value="Anthrone_oxy"/>
    <property type="match status" value="1"/>
</dbReference>
<keyword evidence="4 6" id="KW-0472">Membrane</keyword>
<organism evidence="7 8">
    <name type="scientific">Pestalotiopsis fici (strain W106-1 / CGMCC3.15140)</name>
    <dbReference type="NCBI Taxonomy" id="1229662"/>
    <lineage>
        <taxon>Eukaryota</taxon>
        <taxon>Fungi</taxon>
        <taxon>Dikarya</taxon>
        <taxon>Ascomycota</taxon>
        <taxon>Pezizomycotina</taxon>
        <taxon>Sordariomycetes</taxon>
        <taxon>Xylariomycetidae</taxon>
        <taxon>Amphisphaeriales</taxon>
        <taxon>Sporocadaceae</taxon>
        <taxon>Pestalotiopsis</taxon>
    </lineage>
</organism>
<evidence type="ECO:0000256" key="3">
    <source>
        <dbReference type="ARBA" id="ARBA00022989"/>
    </source>
</evidence>
<protein>
    <recommendedName>
        <fullName evidence="9">DUF1772 domain-containing protein</fullName>
    </recommendedName>
</protein>
<dbReference type="EMBL" id="KI912114">
    <property type="protein sequence ID" value="ETS79329.1"/>
    <property type="molecule type" value="Genomic_DNA"/>
</dbReference>
<comment type="subcellular location">
    <subcellularLocation>
        <location evidence="1">Membrane</location>
        <topology evidence="1">Multi-pass membrane protein</topology>
    </subcellularLocation>
</comment>
<dbReference type="KEGG" id="pfy:PFICI_09182"/>
<dbReference type="AlphaFoldDB" id="W3WZY9"/>
<dbReference type="GO" id="GO:0016020">
    <property type="term" value="C:membrane"/>
    <property type="evidence" value="ECO:0007669"/>
    <property type="project" value="UniProtKB-SubCell"/>
</dbReference>
<evidence type="ECO:0000256" key="5">
    <source>
        <dbReference type="ARBA" id="ARBA00034313"/>
    </source>
</evidence>
<reference evidence="8" key="1">
    <citation type="journal article" date="2015" name="BMC Genomics">
        <title>Genomic and transcriptomic analysis of the endophytic fungus Pestalotiopsis fici reveals its lifestyle and high potential for synthesis of natural products.</title>
        <authorList>
            <person name="Wang X."/>
            <person name="Zhang X."/>
            <person name="Liu L."/>
            <person name="Xiang M."/>
            <person name="Wang W."/>
            <person name="Sun X."/>
            <person name="Che Y."/>
            <person name="Guo L."/>
            <person name="Liu G."/>
            <person name="Guo L."/>
            <person name="Wang C."/>
            <person name="Yin W.B."/>
            <person name="Stadler M."/>
            <person name="Zhang X."/>
            <person name="Liu X."/>
        </authorList>
    </citation>
    <scope>NUCLEOTIDE SEQUENCE [LARGE SCALE GENOMIC DNA]</scope>
    <source>
        <strain evidence="8">W106-1 / CGMCC3.15140</strain>
    </source>
</reference>
<evidence type="ECO:0000256" key="6">
    <source>
        <dbReference type="SAM" id="Phobius"/>
    </source>
</evidence>
<evidence type="ECO:0000256" key="1">
    <source>
        <dbReference type="ARBA" id="ARBA00004141"/>
    </source>
</evidence>
<feature type="transmembrane region" description="Helical" evidence="6">
    <location>
        <begin position="20"/>
        <end position="41"/>
    </location>
</feature>
<dbReference type="PANTHER" id="PTHR35042:SF1">
    <property type="entry name" value="DUF1772-DOMAIN-CONTAINING PROTEIN"/>
    <property type="match status" value="1"/>
</dbReference>
<feature type="transmembrane region" description="Helical" evidence="6">
    <location>
        <begin position="158"/>
        <end position="177"/>
    </location>
</feature>
<dbReference type="PANTHER" id="PTHR35042">
    <property type="entry name" value="ANTHRONE OXYGENASE ENCC"/>
    <property type="match status" value="1"/>
</dbReference>
<evidence type="ECO:0000313" key="8">
    <source>
        <dbReference type="Proteomes" id="UP000030651"/>
    </source>
</evidence>
<evidence type="ECO:0000256" key="4">
    <source>
        <dbReference type="ARBA" id="ARBA00023136"/>
    </source>
</evidence>